<dbReference type="EMBL" id="JBBHJY010000002">
    <property type="protein sequence ID" value="MEJ6009511.1"/>
    <property type="molecule type" value="Genomic_DNA"/>
</dbReference>
<dbReference type="PANTHER" id="PTHR43798:SF5">
    <property type="entry name" value="MONOACYLGLYCEROL LIPASE ABHD6"/>
    <property type="match status" value="1"/>
</dbReference>
<keyword evidence="3" id="KW-0378">Hydrolase</keyword>
<feature type="domain" description="AB hydrolase-1" evidence="2">
    <location>
        <begin position="67"/>
        <end position="192"/>
    </location>
</feature>
<name>A0ABU8S6C1_9SPHN</name>
<evidence type="ECO:0000256" key="1">
    <source>
        <dbReference type="SAM" id="SignalP"/>
    </source>
</evidence>
<dbReference type="SUPFAM" id="SSF53474">
    <property type="entry name" value="alpha/beta-Hydrolases"/>
    <property type="match status" value="1"/>
</dbReference>
<evidence type="ECO:0000313" key="3">
    <source>
        <dbReference type="EMBL" id="MEJ6009511.1"/>
    </source>
</evidence>
<dbReference type="Gene3D" id="3.40.50.1820">
    <property type="entry name" value="alpha/beta hydrolase"/>
    <property type="match status" value="1"/>
</dbReference>
<evidence type="ECO:0000259" key="2">
    <source>
        <dbReference type="Pfam" id="PF00561"/>
    </source>
</evidence>
<comment type="caution">
    <text evidence="3">The sequence shown here is derived from an EMBL/GenBank/DDBJ whole genome shotgun (WGS) entry which is preliminary data.</text>
</comment>
<dbReference type="InterPro" id="IPR050266">
    <property type="entry name" value="AB_hydrolase_sf"/>
</dbReference>
<dbReference type="Pfam" id="PF00561">
    <property type="entry name" value="Abhydrolase_1"/>
    <property type="match status" value="1"/>
</dbReference>
<dbReference type="Proteomes" id="UP001379235">
    <property type="component" value="Unassembled WGS sequence"/>
</dbReference>
<dbReference type="PANTHER" id="PTHR43798">
    <property type="entry name" value="MONOACYLGLYCEROL LIPASE"/>
    <property type="match status" value="1"/>
</dbReference>
<dbReference type="RefSeq" id="WP_339965614.1">
    <property type="nucleotide sequence ID" value="NZ_JBBHJY010000002.1"/>
</dbReference>
<evidence type="ECO:0000313" key="4">
    <source>
        <dbReference type="Proteomes" id="UP001379235"/>
    </source>
</evidence>
<dbReference type="InterPro" id="IPR006311">
    <property type="entry name" value="TAT_signal"/>
</dbReference>
<dbReference type="PROSITE" id="PS51318">
    <property type="entry name" value="TAT"/>
    <property type="match status" value="1"/>
</dbReference>
<dbReference type="InterPro" id="IPR000073">
    <property type="entry name" value="AB_hydrolase_1"/>
</dbReference>
<proteinExistence type="predicted"/>
<dbReference type="InterPro" id="IPR029058">
    <property type="entry name" value="AB_hydrolase_fold"/>
</dbReference>
<dbReference type="PRINTS" id="PR00111">
    <property type="entry name" value="ABHYDROLASE"/>
</dbReference>
<organism evidence="3 4">
    <name type="scientific">Novosphingobium aquae</name>
    <dbReference type="NCBI Taxonomy" id="3133435"/>
    <lineage>
        <taxon>Bacteria</taxon>
        <taxon>Pseudomonadati</taxon>
        <taxon>Pseudomonadota</taxon>
        <taxon>Alphaproteobacteria</taxon>
        <taxon>Sphingomonadales</taxon>
        <taxon>Sphingomonadaceae</taxon>
        <taxon>Novosphingobium</taxon>
    </lineage>
</organism>
<keyword evidence="1" id="KW-0732">Signal</keyword>
<accession>A0ABU8S6C1</accession>
<reference evidence="3 4" key="1">
    <citation type="submission" date="2024-03" db="EMBL/GenBank/DDBJ databases">
        <authorList>
            <person name="Jo J.-H."/>
        </authorList>
    </citation>
    <scope>NUCLEOTIDE SEQUENCE [LARGE SCALE GENOMIC DNA]</scope>
    <source>
        <strain evidence="3 4">AS3R-12</strain>
    </source>
</reference>
<protein>
    <submittedName>
        <fullName evidence="3">Alpha/beta fold hydrolase</fullName>
    </submittedName>
</protein>
<sequence>MNLPELGRRAFLGAVTATTAAGALAVSSASAATGACGASSGHDMVQGRFGAIHYRYARPARASGKTVLLCLHASPGSGIGYTNFLAEMGKDRLTIAPDNPGFGLSDRPRDRSTIEGFAGAMSDLLRALGIDKVDVVGSHTGSATAVELARQRPDAVGRIVLHSALMFTPQEIADYKKRLERSVPETLDAAADRMPELWRRFARFRSELGDTAAWQLFWEMNRDALHSGWGHDAAFAYDFAANIRKLRQPILVLNPKEGLSPITARARGLMPNMVVTDLPWSEGLFSGHAAEISPLIRDHLDRKT</sequence>
<gene>
    <name evidence="3" type="ORF">WG900_06225</name>
</gene>
<feature type="signal peptide" evidence="1">
    <location>
        <begin position="1"/>
        <end position="31"/>
    </location>
</feature>
<dbReference type="GO" id="GO:0016787">
    <property type="term" value="F:hydrolase activity"/>
    <property type="evidence" value="ECO:0007669"/>
    <property type="project" value="UniProtKB-KW"/>
</dbReference>
<feature type="chain" id="PRO_5047103128" evidence="1">
    <location>
        <begin position="32"/>
        <end position="304"/>
    </location>
</feature>
<keyword evidence="4" id="KW-1185">Reference proteome</keyword>